<feature type="domain" description="FAD-binding FR-type" evidence="10">
    <location>
        <begin position="33"/>
        <end position="131"/>
    </location>
</feature>
<keyword evidence="6" id="KW-0560">Oxidoreductase</keyword>
<dbReference type="SUPFAM" id="SSF54292">
    <property type="entry name" value="2Fe-2S ferredoxin-like"/>
    <property type="match status" value="1"/>
</dbReference>
<keyword evidence="7" id="KW-0408">Iron</keyword>
<dbReference type="EMBL" id="QLNP01000078">
    <property type="protein sequence ID" value="RAM37026.1"/>
    <property type="molecule type" value="Genomic_DNA"/>
</dbReference>
<accession>A0A328HEF5</accession>
<comment type="caution">
    <text evidence="11">The sequence shown here is derived from an EMBL/GenBank/DDBJ whole genome shotgun (WGS) entry which is preliminary data.</text>
</comment>
<dbReference type="InterPro" id="IPR001433">
    <property type="entry name" value="OxRdtase_FAD/NAD-bd"/>
</dbReference>
<keyword evidence="5" id="KW-0274">FAD</keyword>
<feature type="domain" description="2Fe-2S ferredoxin-type" evidence="9">
    <location>
        <begin position="290"/>
        <end position="372"/>
    </location>
</feature>
<dbReference type="PRINTS" id="PR00410">
    <property type="entry name" value="PHEHYDRXLASE"/>
</dbReference>
<dbReference type="SUPFAM" id="SSF52343">
    <property type="entry name" value="Ferredoxin reductase-like, C-terminal NADP-linked domain"/>
    <property type="match status" value="1"/>
</dbReference>
<evidence type="ECO:0000256" key="1">
    <source>
        <dbReference type="ARBA" id="ARBA00001974"/>
    </source>
</evidence>
<dbReference type="InterPro" id="IPR017938">
    <property type="entry name" value="Riboflavin_synthase-like_b-brl"/>
</dbReference>
<keyword evidence="2" id="KW-0285">Flavoprotein</keyword>
<organism evidence="11 12">
    <name type="scientific">Arthrobacter globiformis</name>
    <dbReference type="NCBI Taxonomy" id="1665"/>
    <lineage>
        <taxon>Bacteria</taxon>
        <taxon>Bacillati</taxon>
        <taxon>Actinomycetota</taxon>
        <taxon>Actinomycetes</taxon>
        <taxon>Micrococcales</taxon>
        <taxon>Micrococcaceae</taxon>
        <taxon>Arthrobacter</taxon>
    </lineage>
</organism>
<dbReference type="InterPro" id="IPR012675">
    <property type="entry name" value="Beta-grasp_dom_sf"/>
</dbReference>
<keyword evidence="8" id="KW-0411">Iron-sulfur</keyword>
<dbReference type="InterPro" id="IPR017927">
    <property type="entry name" value="FAD-bd_FR_type"/>
</dbReference>
<name>A0A328HEF5_ARTGO</name>
<evidence type="ECO:0000256" key="8">
    <source>
        <dbReference type="ARBA" id="ARBA00023014"/>
    </source>
</evidence>
<dbReference type="Pfam" id="PF00111">
    <property type="entry name" value="Fer2"/>
    <property type="match status" value="1"/>
</dbReference>
<dbReference type="Proteomes" id="UP000249166">
    <property type="component" value="Unassembled WGS sequence"/>
</dbReference>
<dbReference type="AlphaFoldDB" id="A0A328HEF5"/>
<dbReference type="CDD" id="cd06216">
    <property type="entry name" value="FNR_iron_sulfur_binding_2"/>
    <property type="match status" value="1"/>
</dbReference>
<evidence type="ECO:0000256" key="6">
    <source>
        <dbReference type="ARBA" id="ARBA00023002"/>
    </source>
</evidence>
<dbReference type="RefSeq" id="WP_111904185.1">
    <property type="nucleotide sequence ID" value="NZ_QLNP01000078.1"/>
</dbReference>
<dbReference type="InterPro" id="IPR050415">
    <property type="entry name" value="MRET"/>
</dbReference>
<dbReference type="PANTHER" id="PTHR47354:SF6">
    <property type="entry name" value="NADH OXIDOREDUCTASE HCR"/>
    <property type="match status" value="1"/>
</dbReference>
<dbReference type="GO" id="GO:0046872">
    <property type="term" value="F:metal ion binding"/>
    <property type="evidence" value="ECO:0007669"/>
    <property type="project" value="UniProtKB-KW"/>
</dbReference>
<evidence type="ECO:0000256" key="5">
    <source>
        <dbReference type="ARBA" id="ARBA00022827"/>
    </source>
</evidence>
<keyword evidence="3" id="KW-0001">2Fe-2S</keyword>
<gene>
    <name evidence="11" type="ORF">DBZ45_12280</name>
</gene>
<dbReference type="InterPro" id="IPR001041">
    <property type="entry name" value="2Fe-2S_ferredoxin-type"/>
</dbReference>
<protein>
    <submittedName>
        <fullName evidence="11">Ferredoxin reductase</fullName>
    </submittedName>
</protein>
<dbReference type="OrthoDB" id="9796486at2"/>
<sequence>MIRLRKLARAASVLTTPLAPEDILALFDPVFSARQLRGVVTKVVPETPDSATIHFRPGRGWKAHKAGQWARIGVELDGVRHWRSYSLSAPAGEDPAITVSDMGAVSGVLVRNTRPGDVLFLAPPQGDFVLPEHPRPLLMLTAGSGITPVMSMVRTLVPHRPDADVVLIHSARRPEDSIFREELSELADQFPNFRVTHWFTGERGRMDFGSAAGLDSLCPDWRRRAAYACGPEGFLDDAEALWAAEAAAHPKDSRSARAEGATGPFAADPVNLIIERFNTSLLAGEGHDGGLVTFEASDREVEADGDTPLLDVGEDAGVLMPSGCRMGICHSCLLPLRAGQVRDLRTGEVHGDPGQLIQTCVSAAAGPVNLDI</sequence>
<dbReference type="GO" id="GO:0051537">
    <property type="term" value="F:2 iron, 2 sulfur cluster binding"/>
    <property type="evidence" value="ECO:0007669"/>
    <property type="project" value="UniProtKB-KW"/>
</dbReference>
<proteinExistence type="predicted"/>
<evidence type="ECO:0000256" key="7">
    <source>
        <dbReference type="ARBA" id="ARBA00023004"/>
    </source>
</evidence>
<evidence type="ECO:0000313" key="12">
    <source>
        <dbReference type="Proteomes" id="UP000249166"/>
    </source>
</evidence>
<dbReference type="Gene3D" id="3.40.50.80">
    <property type="entry name" value="Nucleotide-binding domain of ferredoxin-NADP reductase (FNR) module"/>
    <property type="match status" value="1"/>
</dbReference>
<dbReference type="InterPro" id="IPR039261">
    <property type="entry name" value="FNR_nucleotide-bd"/>
</dbReference>
<comment type="cofactor">
    <cofactor evidence="1">
        <name>FAD</name>
        <dbReference type="ChEBI" id="CHEBI:57692"/>
    </cofactor>
</comment>
<evidence type="ECO:0000259" key="10">
    <source>
        <dbReference type="PROSITE" id="PS51384"/>
    </source>
</evidence>
<dbReference type="SUPFAM" id="SSF63380">
    <property type="entry name" value="Riboflavin synthase domain-like"/>
    <property type="match status" value="1"/>
</dbReference>
<dbReference type="Pfam" id="PF00175">
    <property type="entry name" value="NAD_binding_1"/>
    <property type="match status" value="1"/>
</dbReference>
<dbReference type="PROSITE" id="PS51085">
    <property type="entry name" value="2FE2S_FER_2"/>
    <property type="match status" value="1"/>
</dbReference>
<dbReference type="GO" id="GO:0016491">
    <property type="term" value="F:oxidoreductase activity"/>
    <property type="evidence" value="ECO:0007669"/>
    <property type="project" value="UniProtKB-KW"/>
</dbReference>
<dbReference type="PANTHER" id="PTHR47354">
    <property type="entry name" value="NADH OXIDOREDUCTASE HCR"/>
    <property type="match status" value="1"/>
</dbReference>
<reference evidence="11 12" key="1">
    <citation type="submission" date="2018-04" db="EMBL/GenBank/DDBJ databases">
        <title>Bacteria isolated from cave deposits of Manipur.</title>
        <authorList>
            <person name="Sahoo D."/>
            <person name="Sarangthem I."/>
            <person name="Nandeibam J."/>
        </authorList>
    </citation>
    <scope>NUCLEOTIDE SEQUENCE [LARGE SCALE GENOMIC DNA]</scope>
    <source>
        <strain evidence="12">mrc11</strain>
    </source>
</reference>
<evidence type="ECO:0000256" key="4">
    <source>
        <dbReference type="ARBA" id="ARBA00022723"/>
    </source>
</evidence>
<dbReference type="CDD" id="cd00207">
    <property type="entry name" value="fer2"/>
    <property type="match status" value="1"/>
</dbReference>
<dbReference type="PROSITE" id="PS51384">
    <property type="entry name" value="FAD_FR"/>
    <property type="match status" value="1"/>
</dbReference>
<dbReference type="Gene3D" id="3.10.20.30">
    <property type="match status" value="1"/>
</dbReference>
<keyword evidence="4" id="KW-0479">Metal-binding</keyword>
<evidence type="ECO:0000313" key="11">
    <source>
        <dbReference type="EMBL" id="RAM37026.1"/>
    </source>
</evidence>
<dbReference type="Gene3D" id="2.40.30.10">
    <property type="entry name" value="Translation factors"/>
    <property type="match status" value="1"/>
</dbReference>
<evidence type="ECO:0000256" key="2">
    <source>
        <dbReference type="ARBA" id="ARBA00022630"/>
    </source>
</evidence>
<dbReference type="InterPro" id="IPR036010">
    <property type="entry name" value="2Fe-2S_ferredoxin-like_sf"/>
</dbReference>
<evidence type="ECO:0000256" key="3">
    <source>
        <dbReference type="ARBA" id="ARBA00022714"/>
    </source>
</evidence>
<evidence type="ECO:0000259" key="9">
    <source>
        <dbReference type="PROSITE" id="PS51085"/>
    </source>
</evidence>